<evidence type="ECO:0000313" key="10">
    <source>
        <dbReference type="Proteomes" id="UP001140091"/>
    </source>
</evidence>
<evidence type="ECO:0000256" key="6">
    <source>
        <dbReference type="PROSITE-ProRule" id="PRU00409"/>
    </source>
</evidence>
<dbReference type="EMBL" id="JANBPK010000777">
    <property type="protein sequence ID" value="KAJ2932220.1"/>
    <property type="molecule type" value="Genomic_DNA"/>
</dbReference>
<evidence type="ECO:0000256" key="3">
    <source>
        <dbReference type="ARBA" id="ARBA00022741"/>
    </source>
</evidence>
<dbReference type="SUPFAM" id="SSF51246">
    <property type="entry name" value="Rudiment single hybrid motif"/>
    <property type="match status" value="1"/>
</dbReference>
<keyword evidence="3 6" id="KW-0547">Nucleotide-binding</keyword>
<dbReference type="InterPro" id="IPR005479">
    <property type="entry name" value="CPAse_ATP-bd"/>
</dbReference>
<dbReference type="PROSITE" id="PS00188">
    <property type="entry name" value="BIOTIN"/>
    <property type="match status" value="1"/>
</dbReference>
<feature type="domain" description="Biotin carboxylation" evidence="8">
    <location>
        <begin position="1"/>
        <end position="487"/>
    </location>
</feature>
<name>A0A9W8JCI6_9AGAR</name>
<dbReference type="InterPro" id="IPR016185">
    <property type="entry name" value="PreATP-grasp_dom_sf"/>
</dbReference>
<comment type="cofactor">
    <cofactor evidence="1">
        <name>biotin</name>
        <dbReference type="ChEBI" id="CHEBI:57586"/>
    </cofactor>
</comment>
<keyword evidence="10" id="KW-1185">Reference proteome</keyword>
<dbReference type="InterPro" id="IPR005482">
    <property type="entry name" value="Biotin_COase_C"/>
</dbReference>
<dbReference type="Pfam" id="PF02785">
    <property type="entry name" value="Biotin_carb_C"/>
    <property type="match status" value="1"/>
</dbReference>
<sequence>MVSKVLVANRGEIAIRILRSARELGWSTVAVYLSKDASHAAYADEAVKLESVGDFMNVEVIAAIASRAKCTHVHPGYGFLSENPELSQSLSKCAPAITFVGPSPDTLRIASDKMLSRELATALKVNIAPGRRVSSSQDVLTFGQQVGYPVMIKALDGGGGRGIRVVSRAEDVDEAFNRCLGESPSKQVFVEKALTGPGWKHIEVQIIGDGTGRVNHLWERECSVQRRFQKIVETAPSRLPRSGVQPLINASLSLATELWYKGLGTFEFLVNSKTGEWVFLEINPRVQVEHTVTGTFSHLPLHSLLLLTHLVLYVYLPTEEVVDFDLLRAQLLLFTPDTSLRTLYLDKPLPHPTAFAVQLRLTAEDPSKNFQLSPGTIRAADLTWPAGRGVRIDTWLSSNGHGPAEWTVGTEFDSLLAKFVVRGRSFEEMTQKARRVVREFSLGNTNLGSGSGMSAVRTNAAVLAGVLEHPDWSTGDIDTLWLERNAAMILELGNNAVGERVVPRGLGFAPAGNSSPTGPAASGGGGGGATITMLQPGSLFTLTLSPPDQKELETKHTLTLSSIGRNAFPEMLSGVLQTTLSSSTPQLAFKLEQSTSAAVGSAGEFELADPNDARHVGVPLTGKVVEVHSALLSPQKGGSSNSTKDRERSRVRKGEALVVLSVMKMENSVVAPFDGFVERPGKGVKVGAVVGEGTLACVLEEDGSRSQWVASSKL</sequence>
<dbReference type="InterPro" id="IPR011054">
    <property type="entry name" value="Rudment_hybrid_motif"/>
</dbReference>
<dbReference type="InterPro" id="IPR001882">
    <property type="entry name" value="Biotin_BS"/>
</dbReference>
<gene>
    <name evidence="9" type="ORF">H1R20_g4871</name>
</gene>
<evidence type="ECO:0000256" key="2">
    <source>
        <dbReference type="ARBA" id="ARBA00022598"/>
    </source>
</evidence>
<dbReference type="PROSITE" id="PS50975">
    <property type="entry name" value="ATP_GRASP"/>
    <property type="match status" value="1"/>
</dbReference>
<evidence type="ECO:0000256" key="4">
    <source>
        <dbReference type="ARBA" id="ARBA00022840"/>
    </source>
</evidence>
<dbReference type="Pfam" id="PF00364">
    <property type="entry name" value="Biotin_lipoyl"/>
    <property type="match status" value="1"/>
</dbReference>
<dbReference type="InterPro" id="IPR011053">
    <property type="entry name" value="Single_hybrid_motif"/>
</dbReference>
<dbReference type="GO" id="GO:0016874">
    <property type="term" value="F:ligase activity"/>
    <property type="evidence" value="ECO:0007669"/>
    <property type="project" value="UniProtKB-KW"/>
</dbReference>
<dbReference type="InterPro" id="IPR011764">
    <property type="entry name" value="Biotin_carboxylation_dom"/>
</dbReference>
<dbReference type="PANTHER" id="PTHR45007:SF1">
    <property type="entry name" value="CARBOXYLASE, PUTATIVE (AFU_ORTHOLOGUE AFUA_5G07570)-RELATED"/>
    <property type="match status" value="1"/>
</dbReference>
<evidence type="ECO:0000313" key="9">
    <source>
        <dbReference type="EMBL" id="KAJ2932220.1"/>
    </source>
</evidence>
<dbReference type="Pfam" id="PF02786">
    <property type="entry name" value="CPSase_L_D2"/>
    <property type="match status" value="1"/>
</dbReference>
<dbReference type="Pfam" id="PF00289">
    <property type="entry name" value="Biotin_carb_N"/>
    <property type="match status" value="1"/>
</dbReference>
<feature type="domain" description="ATP-grasp" evidence="7">
    <location>
        <begin position="117"/>
        <end position="312"/>
    </location>
</feature>
<dbReference type="Proteomes" id="UP001140091">
    <property type="component" value="Unassembled WGS sequence"/>
</dbReference>
<dbReference type="InterPro" id="IPR005481">
    <property type="entry name" value="BC-like_N"/>
</dbReference>
<protein>
    <submittedName>
        <fullName evidence="9">Uncharacterized protein</fullName>
    </submittedName>
</protein>
<accession>A0A9W8JCI6</accession>
<dbReference type="PROSITE" id="PS50979">
    <property type="entry name" value="BC"/>
    <property type="match status" value="1"/>
</dbReference>
<dbReference type="SMART" id="SM00878">
    <property type="entry name" value="Biotin_carb_C"/>
    <property type="match status" value="1"/>
</dbReference>
<keyword evidence="5" id="KW-0092">Biotin</keyword>
<dbReference type="SUPFAM" id="SSF51230">
    <property type="entry name" value="Single hybrid motif"/>
    <property type="match status" value="1"/>
</dbReference>
<dbReference type="GO" id="GO:0046872">
    <property type="term" value="F:metal ion binding"/>
    <property type="evidence" value="ECO:0007669"/>
    <property type="project" value="InterPro"/>
</dbReference>
<feature type="non-terminal residue" evidence="9">
    <location>
        <position position="1"/>
    </location>
</feature>
<dbReference type="InterPro" id="IPR011761">
    <property type="entry name" value="ATP-grasp"/>
</dbReference>
<comment type="caution">
    <text evidence="9">The sequence shown here is derived from an EMBL/GenBank/DDBJ whole genome shotgun (WGS) entry which is preliminary data.</text>
</comment>
<dbReference type="Gene3D" id="2.40.50.100">
    <property type="match status" value="1"/>
</dbReference>
<keyword evidence="2" id="KW-0436">Ligase</keyword>
<dbReference type="PROSITE" id="PS00867">
    <property type="entry name" value="CPSASE_2"/>
    <property type="match status" value="1"/>
</dbReference>
<organism evidence="9 10">
    <name type="scientific">Candolleomyces eurysporus</name>
    <dbReference type="NCBI Taxonomy" id="2828524"/>
    <lineage>
        <taxon>Eukaryota</taxon>
        <taxon>Fungi</taxon>
        <taxon>Dikarya</taxon>
        <taxon>Basidiomycota</taxon>
        <taxon>Agaricomycotina</taxon>
        <taxon>Agaricomycetes</taxon>
        <taxon>Agaricomycetidae</taxon>
        <taxon>Agaricales</taxon>
        <taxon>Agaricineae</taxon>
        <taxon>Psathyrellaceae</taxon>
        <taxon>Candolleomyces</taxon>
    </lineage>
</organism>
<dbReference type="SUPFAM" id="SSF56059">
    <property type="entry name" value="Glutathione synthetase ATP-binding domain-like"/>
    <property type="match status" value="1"/>
</dbReference>
<keyword evidence="4 6" id="KW-0067">ATP-binding</keyword>
<dbReference type="AlphaFoldDB" id="A0A9W8JCI6"/>
<reference evidence="9" key="1">
    <citation type="submission" date="2022-06" db="EMBL/GenBank/DDBJ databases">
        <title>Genome Sequence of Candolleomyces eurysporus.</title>
        <authorList>
            <person name="Buettner E."/>
        </authorList>
    </citation>
    <scope>NUCLEOTIDE SEQUENCE</scope>
    <source>
        <strain evidence="9">VTCC 930004</strain>
    </source>
</reference>
<proteinExistence type="predicted"/>
<dbReference type="OrthoDB" id="196847at2759"/>
<dbReference type="GO" id="GO:0005524">
    <property type="term" value="F:ATP binding"/>
    <property type="evidence" value="ECO:0007669"/>
    <property type="project" value="UniProtKB-UniRule"/>
</dbReference>
<dbReference type="PANTHER" id="PTHR45007">
    <property type="entry name" value="CARBOXYLASE, PUTATIVE (AFU_ORTHOLOGUE AFUA_5G07570)-RELATED"/>
    <property type="match status" value="1"/>
</dbReference>
<dbReference type="SUPFAM" id="SSF52440">
    <property type="entry name" value="PreATP-grasp domain"/>
    <property type="match status" value="1"/>
</dbReference>
<dbReference type="CDD" id="cd06850">
    <property type="entry name" value="biotinyl_domain"/>
    <property type="match status" value="1"/>
</dbReference>
<dbReference type="InterPro" id="IPR000089">
    <property type="entry name" value="Biotin_lipoyl"/>
</dbReference>
<evidence type="ECO:0000259" key="8">
    <source>
        <dbReference type="PROSITE" id="PS50979"/>
    </source>
</evidence>
<evidence type="ECO:0000256" key="1">
    <source>
        <dbReference type="ARBA" id="ARBA00001953"/>
    </source>
</evidence>
<dbReference type="Gene3D" id="3.30.470.20">
    <property type="entry name" value="ATP-grasp fold, B domain"/>
    <property type="match status" value="1"/>
</dbReference>
<evidence type="ECO:0000259" key="7">
    <source>
        <dbReference type="PROSITE" id="PS50975"/>
    </source>
</evidence>
<evidence type="ECO:0000256" key="5">
    <source>
        <dbReference type="ARBA" id="ARBA00023267"/>
    </source>
</evidence>